<dbReference type="Proteomes" id="UP000265618">
    <property type="component" value="Unassembled WGS sequence"/>
</dbReference>
<keyword evidence="2" id="KW-1185">Reference proteome</keyword>
<dbReference type="EMBL" id="BDIP01001390">
    <property type="protein sequence ID" value="GCA62779.1"/>
    <property type="molecule type" value="Genomic_DNA"/>
</dbReference>
<protein>
    <submittedName>
        <fullName evidence="1">Uncharacterized protein</fullName>
    </submittedName>
</protein>
<proteinExistence type="predicted"/>
<dbReference type="InterPro" id="IPR011043">
    <property type="entry name" value="Gal_Oxase/kelch_b-propeller"/>
</dbReference>
<dbReference type="AlphaFoldDB" id="A0A391NWE6"/>
<reference evidence="1 2" key="1">
    <citation type="journal article" date="2018" name="PLoS ONE">
        <title>The draft genome of Kipferlia bialata reveals reductive genome evolution in fornicate parasites.</title>
        <authorList>
            <person name="Tanifuji G."/>
            <person name="Takabayashi S."/>
            <person name="Kume K."/>
            <person name="Takagi M."/>
            <person name="Nakayama T."/>
            <person name="Kamikawa R."/>
            <person name="Inagaki Y."/>
            <person name="Hashimoto T."/>
        </authorList>
    </citation>
    <scope>NUCLEOTIDE SEQUENCE [LARGE SCALE GENOMIC DNA]</scope>
    <source>
        <strain evidence="1">NY0173</strain>
    </source>
</reference>
<evidence type="ECO:0000313" key="2">
    <source>
        <dbReference type="Proteomes" id="UP000265618"/>
    </source>
</evidence>
<evidence type="ECO:0000313" key="1">
    <source>
        <dbReference type="EMBL" id="GCA62779.1"/>
    </source>
</evidence>
<gene>
    <name evidence="1" type="ORF">KIPB_005774</name>
</gene>
<comment type="caution">
    <text evidence="1">The sequence shown here is derived from an EMBL/GenBank/DDBJ whole genome shotgun (WGS) entry which is preliminary data.</text>
</comment>
<organism evidence="1 2">
    <name type="scientific">Kipferlia bialata</name>
    <dbReference type="NCBI Taxonomy" id="797122"/>
    <lineage>
        <taxon>Eukaryota</taxon>
        <taxon>Metamonada</taxon>
        <taxon>Carpediemonas-like organisms</taxon>
        <taxon>Kipferlia</taxon>
    </lineage>
</organism>
<name>A0A391NWE6_9EUKA</name>
<dbReference type="SUPFAM" id="SSF50965">
    <property type="entry name" value="Galactose oxidase, central domain"/>
    <property type="match status" value="1"/>
</dbReference>
<accession>A0A391NWE6</accession>
<sequence length="137" mass="14867">MNVMGRRLFCTNSDTLTYLYTSVAQSISLSGTVTSDPVVYTDSDSVVVTERTLQSTVEVGSCICIFGTGSRAGYSENTVYMYDVVSSDAVPYEPLPVPEPVYSACMLNPTTMLVVHSTSMSVIELDPGLFERFTDAD</sequence>